<reference evidence="1" key="1">
    <citation type="submission" date="2010-03" db="EMBL/GenBank/DDBJ databases">
        <title>Annotation of Blastomyces dermatitidis strain ATCC 18188.</title>
        <authorList>
            <consortium name="The Broad Institute Genome Sequencing Platform"/>
            <consortium name="Broad Institute Genome Sequencing Center for Infectious Disease."/>
            <person name="Cuomo C."/>
            <person name="Klein B."/>
            <person name="Sullivan T."/>
            <person name="Heitman J."/>
            <person name="Young S."/>
            <person name="Zeng Q."/>
            <person name="Gargeya S."/>
            <person name="Alvarado L."/>
            <person name="Berlin A.M."/>
            <person name="Chapman S.B."/>
            <person name="Chen Z."/>
            <person name="Freedman E."/>
            <person name="Gellesch M."/>
            <person name="Goldberg J."/>
            <person name="Griggs A."/>
            <person name="Gujja S."/>
            <person name="Heilman E."/>
            <person name="Heiman D."/>
            <person name="Howarth C."/>
            <person name="Mehta T."/>
            <person name="Neiman D."/>
            <person name="Pearson M."/>
            <person name="Roberts A."/>
            <person name="Saif S."/>
            <person name="Shea T."/>
            <person name="Shenoy N."/>
            <person name="Sisk P."/>
            <person name="Stolte C."/>
            <person name="Sykes S."/>
            <person name="White J."/>
            <person name="Yandava C."/>
            <person name="Haas B."/>
            <person name="Nusbaum C."/>
            <person name="Birren B."/>
        </authorList>
    </citation>
    <scope>NUCLEOTIDE SEQUENCE</scope>
    <source>
        <strain evidence="1">ATCC 18188</strain>
    </source>
</reference>
<dbReference type="AlphaFoldDB" id="A0A0J9HI91"/>
<name>A0A0J9HI91_AJEDA</name>
<proteinExistence type="predicted"/>
<accession>A0A0J9HI91</accession>
<gene>
    <name evidence="1" type="ORF">BDDG_13105</name>
</gene>
<evidence type="ECO:0000313" key="1">
    <source>
        <dbReference type="EMBL" id="KMW68889.1"/>
    </source>
</evidence>
<sequence>MSPVPRRLQRRPILAPFQAHISAPINQQPYNLRVPLQRCRLQRTAKLIPARIRVRVMPEQQANDFRMPLETCSLERVVEEEALGAVWVYTASEEMADDVRMALCCCGAEGGNEMVCVGRGGRVVKAVVVVGQDGYDDVGAAADGGCFKDEGEGKWVAGWARGKEELENSVVAERDGGLKGYDIGLRGKMAGARLEEFAHSGNVAAFDGGEEGSFS</sequence>
<protein>
    <submittedName>
        <fullName evidence="1">Uncharacterized protein</fullName>
    </submittedName>
</protein>
<dbReference type="Proteomes" id="UP000007802">
    <property type="component" value="Unassembled WGS sequence"/>
</dbReference>
<organism evidence="1">
    <name type="scientific">Ajellomyces dermatitidis (strain ATCC 18188 / CBS 674.68)</name>
    <name type="common">Blastomyces dermatitidis</name>
    <dbReference type="NCBI Taxonomy" id="653446"/>
    <lineage>
        <taxon>Eukaryota</taxon>
        <taxon>Fungi</taxon>
        <taxon>Dikarya</taxon>
        <taxon>Ascomycota</taxon>
        <taxon>Pezizomycotina</taxon>
        <taxon>Eurotiomycetes</taxon>
        <taxon>Eurotiomycetidae</taxon>
        <taxon>Onygenales</taxon>
        <taxon>Ajellomycetaceae</taxon>
        <taxon>Blastomyces</taxon>
    </lineage>
</organism>
<dbReference type="EMBL" id="GG749525">
    <property type="protein sequence ID" value="KMW68889.1"/>
    <property type="molecule type" value="Genomic_DNA"/>
</dbReference>